<protein>
    <submittedName>
        <fullName evidence="2">Uncharacterized protein LOC101857998</fullName>
    </submittedName>
</protein>
<dbReference type="Proteomes" id="UP000694888">
    <property type="component" value="Unplaced"/>
</dbReference>
<evidence type="ECO:0000313" key="2">
    <source>
        <dbReference type="RefSeq" id="XP_005112791.1"/>
    </source>
</evidence>
<reference evidence="2" key="1">
    <citation type="submission" date="2025-08" db="UniProtKB">
        <authorList>
            <consortium name="RefSeq"/>
        </authorList>
    </citation>
    <scope>IDENTIFICATION</scope>
</reference>
<organism evidence="1 2">
    <name type="scientific">Aplysia californica</name>
    <name type="common">California sea hare</name>
    <dbReference type="NCBI Taxonomy" id="6500"/>
    <lineage>
        <taxon>Eukaryota</taxon>
        <taxon>Metazoa</taxon>
        <taxon>Spiralia</taxon>
        <taxon>Lophotrochozoa</taxon>
        <taxon>Mollusca</taxon>
        <taxon>Gastropoda</taxon>
        <taxon>Heterobranchia</taxon>
        <taxon>Euthyneura</taxon>
        <taxon>Tectipleura</taxon>
        <taxon>Aplysiida</taxon>
        <taxon>Aplysioidea</taxon>
        <taxon>Aplysiidae</taxon>
        <taxon>Aplysia</taxon>
    </lineage>
</organism>
<evidence type="ECO:0000313" key="1">
    <source>
        <dbReference type="Proteomes" id="UP000694888"/>
    </source>
</evidence>
<dbReference type="Gene3D" id="4.10.280.10">
    <property type="entry name" value="Helix-loop-helix DNA-binding domain"/>
    <property type="match status" value="1"/>
</dbReference>
<dbReference type="InterPro" id="IPR036638">
    <property type="entry name" value="HLH_DNA-bd_sf"/>
</dbReference>
<proteinExistence type="predicted"/>
<dbReference type="RefSeq" id="XP_005112791.1">
    <property type="nucleotide sequence ID" value="XM_005112734.3"/>
</dbReference>
<dbReference type="GeneID" id="101857998"/>
<gene>
    <name evidence="2" type="primary">LOC101857998</name>
</gene>
<accession>A0ABM0KAE4</accession>
<keyword evidence="1" id="KW-1185">Reference proteome</keyword>
<dbReference type="SUPFAM" id="SSF47459">
    <property type="entry name" value="HLH, helix-loop-helix DNA-binding domain"/>
    <property type="match status" value="1"/>
</dbReference>
<name>A0ABM0KAE4_APLCA</name>
<sequence>MKSVATERPRAGILGVKKDANCSIMKTTSTGIEFRGEKFTLSEEMRECFLQLSNMVPEVPRNEDGNIDGTVLMQYVIDYILDLELQLGGGQSPFSPAAAFTSSLQARLVESANCRDSREPLSEKSIDNIVHTQIPASSLHLSESLVQRTTDCDIRPPSK</sequence>